<sequence length="291" mass="33021">MAWCKNTLANMSVTDIALLLWQESFVMTLLPSKRNFMSNLVRSCLVLLSLMLYLPVQADHAVTTAQAQPLRIGLHLSAPWSFYNADGELDGIEYQLLSRIFRRAGLSVEYELHSYSRLLKQFSDKKLDCASPVAIDVAGASYSQDYLPFQDVAVSLQHRQLQLDGLAALSDKRIVAYQQAQQVLGPEFSRAISNASYLELAERELQLELLFSDRVDLVIGERRVLWYLAAMLAPQYQLTTHYLFAERAYPAACWQPALRDMINQGLLQLQQSGEYQQIIQRFNAPPDNNPT</sequence>
<name>I1DXI3_9GAMM</name>
<feature type="domain" description="Solute-binding protein family 3/N-terminal" evidence="3">
    <location>
        <begin position="69"/>
        <end position="286"/>
    </location>
</feature>
<evidence type="ECO:0000313" key="5">
    <source>
        <dbReference type="Proteomes" id="UP000004374"/>
    </source>
</evidence>
<reference evidence="4 5" key="1">
    <citation type="journal article" date="2012" name="J. Bacteriol.">
        <title>Genome Sequence of the Protease-Producing Bacterium Rheinheimera nanhaiensis E407-8T, Isolated from Deep-Sea Sediment of the South China Sea.</title>
        <authorList>
            <person name="Zhang X.-Y."/>
            <person name="Zhang Y.-J."/>
            <person name="Qin Q.-L."/>
            <person name="Xie B.-B."/>
            <person name="Chen X.-L."/>
            <person name="Zhou B.-C."/>
            <person name="Zhang Y.-Z."/>
        </authorList>
    </citation>
    <scope>NUCLEOTIDE SEQUENCE [LARGE SCALE GENOMIC DNA]</scope>
    <source>
        <strain evidence="4 5">E407-8</strain>
    </source>
</reference>
<accession>I1DXI3</accession>
<dbReference type="SMART" id="SM00062">
    <property type="entry name" value="PBPb"/>
    <property type="match status" value="1"/>
</dbReference>
<gene>
    <name evidence="4" type="ORF">RNAN_1749</name>
</gene>
<dbReference type="EMBL" id="BAFK01000008">
    <property type="protein sequence ID" value="GAB58761.1"/>
    <property type="molecule type" value="Genomic_DNA"/>
</dbReference>
<dbReference type="Pfam" id="PF00497">
    <property type="entry name" value="SBP_bac_3"/>
    <property type="match status" value="1"/>
</dbReference>
<dbReference type="AlphaFoldDB" id="I1DXI3"/>
<evidence type="ECO:0000259" key="3">
    <source>
        <dbReference type="SMART" id="SM00062"/>
    </source>
</evidence>
<protein>
    <recommendedName>
        <fullName evidence="3">Solute-binding protein family 3/N-terminal domain-containing protein</fullName>
    </recommendedName>
</protein>
<dbReference type="STRING" id="562729.RNAN_1749"/>
<comment type="caution">
    <text evidence="4">The sequence shown here is derived from an EMBL/GenBank/DDBJ whole genome shotgun (WGS) entry which is preliminary data.</text>
</comment>
<keyword evidence="2" id="KW-0732">Signal</keyword>
<dbReference type="Proteomes" id="UP000004374">
    <property type="component" value="Unassembled WGS sequence"/>
</dbReference>
<evidence type="ECO:0000256" key="2">
    <source>
        <dbReference type="ARBA" id="ARBA00022729"/>
    </source>
</evidence>
<dbReference type="PANTHER" id="PTHR35936">
    <property type="entry name" value="MEMBRANE-BOUND LYTIC MUREIN TRANSGLYCOSYLASE F"/>
    <property type="match status" value="1"/>
</dbReference>
<evidence type="ECO:0000313" key="4">
    <source>
        <dbReference type="EMBL" id="GAB58761.1"/>
    </source>
</evidence>
<dbReference type="InterPro" id="IPR001638">
    <property type="entry name" value="Solute-binding_3/MltF_N"/>
</dbReference>
<dbReference type="PANTHER" id="PTHR35936:SF35">
    <property type="entry name" value="L-CYSTINE-BINDING PROTEIN TCYJ"/>
    <property type="match status" value="1"/>
</dbReference>
<proteinExistence type="inferred from homology"/>
<organism evidence="4 5">
    <name type="scientific">Rheinheimera nanhaiensis E407-8</name>
    <dbReference type="NCBI Taxonomy" id="562729"/>
    <lineage>
        <taxon>Bacteria</taxon>
        <taxon>Pseudomonadati</taxon>
        <taxon>Pseudomonadota</taxon>
        <taxon>Gammaproteobacteria</taxon>
        <taxon>Chromatiales</taxon>
        <taxon>Chromatiaceae</taxon>
        <taxon>Rheinheimera</taxon>
    </lineage>
</organism>
<dbReference type="SUPFAM" id="SSF53850">
    <property type="entry name" value="Periplasmic binding protein-like II"/>
    <property type="match status" value="1"/>
</dbReference>
<keyword evidence="5" id="KW-1185">Reference proteome</keyword>
<evidence type="ECO:0000256" key="1">
    <source>
        <dbReference type="ARBA" id="ARBA00010333"/>
    </source>
</evidence>
<dbReference type="Gene3D" id="3.40.190.10">
    <property type="entry name" value="Periplasmic binding protein-like II"/>
    <property type="match status" value="2"/>
</dbReference>
<comment type="similarity">
    <text evidence="1">Belongs to the bacterial solute-binding protein 3 family.</text>
</comment>